<sequence length="229" mass="24823">MEKGVTRTQSQGRTSACWTIPSHRQTDFGVVIYHRWMEKPEATATLWLLQLLLCALDLQPSPLTRFAFSSNFWQGFFPGCGDGVCSSDTCDNIARGRSCDQGWICCRVKKIDGWTWCCRGGEPCGWRTDGGSGFAVGSVPLRVGTAGVKGVTAIVFTAGPSVEPSGVPVTAAGWLQTTSGDMRCPRIPLSNMIRFAAIGKENTLVRVGVAEVPWPSRSRFLGQEVVGFL</sequence>
<proteinExistence type="predicted"/>
<gene>
    <name evidence="1" type="ORF">NE237_017234</name>
</gene>
<dbReference type="EMBL" id="JAMYWD010000007">
    <property type="protein sequence ID" value="KAJ4965385.1"/>
    <property type="molecule type" value="Genomic_DNA"/>
</dbReference>
<comment type="caution">
    <text evidence="1">The sequence shown here is derived from an EMBL/GenBank/DDBJ whole genome shotgun (WGS) entry which is preliminary data.</text>
</comment>
<name>A0A9Q0QMQ5_9MAGN</name>
<organism evidence="1 2">
    <name type="scientific">Protea cynaroides</name>
    <dbReference type="NCBI Taxonomy" id="273540"/>
    <lineage>
        <taxon>Eukaryota</taxon>
        <taxon>Viridiplantae</taxon>
        <taxon>Streptophyta</taxon>
        <taxon>Embryophyta</taxon>
        <taxon>Tracheophyta</taxon>
        <taxon>Spermatophyta</taxon>
        <taxon>Magnoliopsida</taxon>
        <taxon>Proteales</taxon>
        <taxon>Proteaceae</taxon>
        <taxon>Protea</taxon>
    </lineage>
</organism>
<dbReference type="AlphaFoldDB" id="A0A9Q0QMQ5"/>
<keyword evidence="2" id="KW-1185">Reference proteome</keyword>
<evidence type="ECO:0000313" key="1">
    <source>
        <dbReference type="EMBL" id="KAJ4965385.1"/>
    </source>
</evidence>
<protein>
    <submittedName>
        <fullName evidence="1">Uncharacterized protein</fullName>
    </submittedName>
</protein>
<evidence type="ECO:0000313" key="2">
    <source>
        <dbReference type="Proteomes" id="UP001141806"/>
    </source>
</evidence>
<dbReference type="Proteomes" id="UP001141806">
    <property type="component" value="Unassembled WGS sequence"/>
</dbReference>
<reference evidence="1" key="1">
    <citation type="journal article" date="2023" name="Plant J.">
        <title>The genome of the king protea, Protea cynaroides.</title>
        <authorList>
            <person name="Chang J."/>
            <person name="Duong T.A."/>
            <person name="Schoeman C."/>
            <person name="Ma X."/>
            <person name="Roodt D."/>
            <person name="Barker N."/>
            <person name="Li Z."/>
            <person name="Van de Peer Y."/>
            <person name="Mizrachi E."/>
        </authorList>
    </citation>
    <scope>NUCLEOTIDE SEQUENCE</scope>
    <source>
        <tissue evidence="1">Young leaves</tissue>
    </source>
</reference>
<accession>A0A9Q0QMQ5</accession>